<dbReference type="PROSITE" id="PS50075">
    <property type="entry name" value="CARRIER"/>
    <property type="match status" value="1"/>
</dbReference>
<evidence type="ECO:0000259" key="3">
    <source>
        <dbReference type="PROSITE" id="PS50075"/>
    </source>
</evidence>
<dbReference type="RefSeq" id="WP_404747005.1">
    <property type="nucleotide sequence ID" value="NZ_JBJDQH010000007.1"/>
</dbReference>
<evidence type="ECO:0000256" key="2">
    <source>
        <dbReference type="ARBA" id="ARBA00022553"/>
    </source>
</evidence>
<dbReference type="EMBL" id="JBJDQH010000007">
    <property type="protein sequence ID" value="MFK4267783.1"/>
    <property type="molecule type" value="Genomic_DNA"/>
</dbReference>
<dbReference type="Gene3D" id="1.10.1200.10">
    <property type="entry name" value="ACP-like"/>
    <property type="match status" value="1"/>
</dbReference>
<dbReference type="SUPFAM" id="SSF47336">
    <property type="entry name" value="ACP-like"/>
    <property type="match status" value="1"/>
</dbReference>
<evidence type="ECO:0000313" key="5">
    <source>
        <dbReference type="Proteomes" id="UP001620295"/>
    </source>
</evidence>
<dbReference type="Pfam" id="PF00550">
    <property type="entry name" value="PP-binding"/>
    <property type="match status" value="1"/>
</dbReference>
<dbReference type="InterPro" id="IPR036736">
    <property type="entry name" value="ACP-like_sf"/>
</dbReference>
<name>A0ABW8LPF1_9ACTN</name>
<comment type="caution">
    <text evidence="4">The sequence shown here is derived from an EMBL/GenBank/DDBJ whole genome shotgun (WGS) entry which is preliminary data.</text>
</comment>
<dbReference type="InterPro" id="IPR009081">
    <property type="entry name" value="PP-bd_ACP"/>
</dbReference>
<dbReference type="Proteomes" id="UP001620295">
    <property type="component" value="Unassembled WGS sequence"/>
</dbReference>
<reference evidence="4 5" key="1">
    <citation type="submission" date="2024-11" db="EMBL/GenBank/DDBJ databases">
        <title>The Natural Products Discovery Center: Release of the First 8490 Sequenced Strains for Exploring Actinobacteria Biosynthetic Diversity.</title>
        <authorList>
            <person name="Kalkreuter E."/>
            <person name="Kautsar S.A."/>
            <person name="Yang D."/>
            <person name="Bader C.D."/>
            <person name="Teijaro C.N."/>
            <person name="Fluegel L."/>
            <person name="Davis C.M."/>
            <person name="Simpson J.R."/>
            <person name="Lauterbach L."/>
            <person name="Steele A.D."/>
            <person name="Gui C."/>
            <person name="Meng S."/>
            <person name="Li G."/>
            <person name="Viehrig K."/>
            <person name="Ye F."/>
            <person name="Su P."/>
            <person name="Kiefer A.F."/>
            <person name="Nichols A."/>
            <person name="Cepeda A.J."/>
            <person name="Yan W."/>
            <person name="Fan B."/>
            <person name="Jiang Y."/>
            <person name="Adhikari A."/>
            <person name="Zheng C.-J."/>
            <person name="Schuster L."/>
            <person name="Cowan T.M."/>
            <person name="Smanski M.J."/>
            <person name="Chevrette M.G."/>
            <person name="De Carvalho L.P.S."/>
            <person name="Shen B."/>
        </authorList>
    </citation>
    <scope>NUCLEOTIDE SEQUENCE [LARGE SCALE GENOMIC DNA]</scope>
    <source>
        <strain evidence="4 5">NPDC020863</strain>
    </source>
</reference>
<keyword evidence="1" id="KW-0596">Phosphopantetheine</keyword>
<gene>
    <name evidence="4" type="ORF">ACI2L5_23020</name>
</gene>
<organism evidence="4 5">
    <name type="scientific">Streptomyces milbemycinicus</name>
    <dbReference type="NCBI Taxonomy" id="476552"/>
    <lineage>
        <taxon>Bacteria</taxon>
        <taxon>Bacillati</taxon>
        <taxon>Actinomycetota</taxon>
        <taxon>Actinomycetes</taxon>
        <taxon>Kitasatosporales</taxon>
        <taxon>Streptomycetaceae</taxon>
        <taxon>Streptomyces</taxon>
    </lineage>
</organism>
<protein>
    <submittedName>
        <fullName evidence="4">Acyl carrier protein</fullName>
    </submittedName>
</protein>
<accession>A0ABW8LPF1</accession>
<keyword evidence="5" id="KW-1185">Reference proteome</keyword>
<sequence length="131" mass="14595">MTEPANAVDLLLSLPRARRRQTLADLVDGEVREVLLLPEDAEMGADVSFFDLGMTSLRLTELRQRLTRMLDRRIEIEALFEHPTSQGLTDHLADTVLPDVFPGTAAAATPAPQNAQELPPMVQEMLRNLYS</sequence>
<evidence type="ECO:0000313" key="4">
    <source>
        <dbReference type="EMBL" id="MFK4267783.1"/>
    </source>
</evidence>
<feature type="domain" description="Carrier" evidence="3">
    <location>
        <begin position="21"/>
        <end position="96"/>
    </location>
</feature>
<proteinExistence type="predicted"/>
<dbReference type="InterPro" id="IPR020806">
    <property type="entry name" value="PKS_PP-bd"/>
</dbReference>
<keyword evidence="2" id="KW-0597">Phosphoprotein</keyword>
<dbReference type="SMART" id="SM00823">
    <property type="entry name" value="PKS_PP"/>
    <property type="match status" value="1"/>
</dbReference>
<evidence type="ECO:0000256" key="1">
    <source>
        <dbReference type="ARBA" id="ARBA00022450"/>
    </source>
</evidence>